<dbReference type="InterPro" id="IPR003817">
    <property type="entry name" value="PS_Dcarbxylase"/>
</dbReference>
<keyword evidence="8" id="KW-0456">Lyase</keyword>
<evidence type="ECO:0000256" key="9">
    <source>
        <dbReference type="ARBA" id="ARBA00023264"/>
    </source>
</evidence>
<evidence type="ECO:0000313" key="12">
    <source>
        <dbReference type="EMBL" id="MFD2234470.1"/>
    </source>
</evidence>
<keyword evidence="4" id="KW-0443">Lipid metabolism</keyword>
<keyword evidence="7" id="KW-0594">Phospholipid biosynthesis</keyword>
<sequence>MSTQDLKTLAKHLSFPINRAGWPFIAIVAVIAYIIGHIWSLLGWLGFFATLWTVWFFRDPKRVTPTRDGLIVAAVDGTVGSIDQAVPPAELGLGGQALPRVTVLRGLGAVQIARAPFDATVTKAVLVEGKYHVTSLPEVEAENTRASVAFAGAGGKTVAVVTYAGAIGRDVALGLEEGQTVAAGERFGVLQFSIEPFKPILDRLIRRFKGEKIALCDKEGCKGPFCSLKGADFTTFTSHFVNRIDLYLPAGSVVQVAPGQSVVGGETVLTDLASSEPARPFETR</sequence>
<dbReference type="PANTHER" id="PTHR35809:SF1">
    <property type="entry name" value="ARCHAETIDYLSERINE DECARBOXYLASE PROENZYME-RELATED"/>
    <property type="match status" value="1"/>
</dbReference>
<comment type="caution">
    <text evidence="12">The sequence shown here is derived from an EMBL/GenBank/DDBJ whole genome shotgun (WGS) entry which is preliminary data.</text>
</comment>
<feature type="transmembrane region" description="Helical" evidence="11">
    <location>
        <begin position="24"/>
        <end position="57"/>
    </location>
</feature>
<evidence type="ECO:0000256" key="3">
    <source>
        <dbReference type="ARBA" id="ARBA00022793"/>
    </source>
</evidence>
<evidence type="ECO:0000256" key="5">
    <source>
        <dbReference type="ARBA" id="ARBA00023136"/>
    </source>
</evidence>
<dbReference type="PANTHER" id="PTHR35809">
    <property type="entry name" value="ARCHAETIDYLSERINE DECARBOXYLASE PROENZYME-RELATED"/>
    <property type="match status" value="1"/>
</dbReference>
<accession>A0ABW5CB37</accession>
<evidence type="ECO:0000256" key="11">
    <source>
        <dbReference type="SAM" id="Phobius"/>
    </source>
</evidence>
<evidence type="ECO:0000256" key="1">
    <source>
        <dbReference type="ARBA" id="ARBA00022475"/>
    </source>
</evidence>
<evidence type="ECO:0000256" key="4">
    <source>
        <dbReference type="ARBA" id="ARBA00023098"/>
    </source>
</evidence>
<organism evidence="12 13">
    <name type="scientific">Phaeospirillum tilakii</name>
    <dbReference type="NCBI Taxonomy" id="741673"/>
    <lineage>
        <taxon>Bacteria</taxon>
        <taxon>Pseudomonadati</taxon>
        <taxon>Pseudomonadota</taxon>
        <taxon>Alphaproteobacteria</taxon>
        <taxon>Rhodospirillales</taxon>
        <taxon>Rhodospirillaceae</taxon>
        <taxon>Phaeospirillum</taxon>
    </lineage>
</organism>
<keyword evidence="6" id="KW-0865">Zymogen</keyword>
<evidence type="ECO:0000256" key="10">
    <source>
        <dbReference type="ARBA" id="ARBA00023317"/>
    </source>
</evidence>
<evidence type="ECO:0000256" key="2">
    <source>
        <dbReference type="ARBA" id="ARBA00022516"/>
    </source>
</evidence>
<reference evidence="13" key="1">
    <citation type="journal article" date="2019" name="Int. J. Syst. Evol. Microbiol.">
        <title>The Global Catalogue of Microorganisms (GCM) 10K type strain sequencing project: providing services to taxonomists for standard genome sequencing and annotation.</title>
        <authorList>
            <consortium name="The Broad Institute Genomics Platform"/>
            <consortium name="The Broad Institute Genome Sequencing Center for Infectious Disease"/>
            <person name="Wu L."/>
            <person name="Ma J."/>
        </authorList>
    </citation>
    <scope>NUCLEOTIDE SEQUENCE [LARGE SCALE GENOMIC DNA]</scope>
    <source>
        <strain evidence="13">KCTC 15012</strain>
    </source>
</reference>
<dbReference type="InterPro" id="IPR033175">
    <property type="entry name" value="PSD-A"/>
</dbReference>
<evidence type="ECO:0000256" key="8">
    <source>
        <dbReference type="ARBA" id="ARBA00023239"/>
    </source>
</evidence>
<gene>
    <name evidence="12" type="ORF">ACFSNB_11700</name>
</gene>
<proteinExistence type="predicted"/>
<keyword evidence="11" id="KW-1133">Transmembrane helix</keyword>
<dbReference type="RefSeq" id="WP_377316713.1">
    <property type="nucleotide sequence ID" value="NZ_JBHUIY010000022.1"/>
</dbReference>
<keyword evidence="10" id="KW-0670">Pyruvate</keyword>
<evidence type="ECO:0000256" key="7">
    <source>
        <dbReference type="ARBA" id="ARBA00023209"/>
    </source>
</evidence>
<keyword evidence="9" id="KW-1208">Phospholipid metabolism</keyword>
<dbReference type="EMBL" id="JBHUIY010000022">
    <property type="protein sequence ID" value="MFD2234470.1"/>
    <property type="molecule type" value="Genomic_DNA"/>
</dbReference>
<keyword evidence="5 11" id="KW-0472">Membrane</keyword>
<keyword evidence="1" id="KW-1003">Cell membrane</keyword>
<keyword evidence="2" id="KW-0444">Lipid biosynthesis</keyword>
<evidence type="ECO:0000256" key="6">
    <source>
        <dbReference type="ARBA" id="ARBA00023145"/>
    </source>
</evidence>
<keyword evidence="13" id="KW-1185">Reference proteome</keyword>
<dbReference type="Pfam" id="PF02666">
    <property type="entry name" value="PS_Dcarbxylase"/>
    <property type="match status" value="1"/>
</dbReference>
<evidence type="ECO:0000313" key="13">
    <source>
        <dbReference type="Proteomes" id="UP001597296"/>
    </source>
</evidence>
<keyword evidence="11" id="KW-0812">Transmembrane</keyword>
<keyword evidence="3" id="KW-0210">Decarboxylase</keyword>
<protein>
    <submittedName>
        <fullName evidence="12">Phosphatidylserine decarboxylase</fullName>
    </submittedName>
</protein>
<name>A0ABW5CB37_9PROT</name>
<dbReference type="Proteomes" id="UP001597296">
    <property type="component" value="Unassembled WGS sequence"/>
</dbReference>